<accession>A0ABY8L6P4</accession>
<evidence type="ECO:0008006" key="4">
    <source>
        <dbReference type="Google" id="ProtNLM"/>
    </source>
</evidence>
<dbReference type="RefSeq" id="WP_279651924.1">
    <property type="nucleotide sequence ID" value="NZ_CP122539.1"/>
</dbReference>
<gene>
    <name evidence="2" type="ORF">P8625_02490</name>
</gene>
<name>A0ABY8L6P4_9FLAO</name>
<evidence type="ECO:0000313" key="3">
    <source>
        <dbReference type="Proteomes" id="UP001232001"/>
    </source>
</evidence>
<evidence type="ECO:0000256" key="1">
    <source>
        <dbReference type="SAM" id="Phobius"/>
    </source>
</evidence>
<organism evidence="2 3">
    <name type="scientific">Tenacibaculum tangerinum</name>
    <dbReference type="NCBI Taxonomy" id="3038772"/>
    <lineage>
        <taxon>Bacteria</taxon>
        <taxon>Pseudomonadati</taxon>
        <taxon>Bacteroidota</taxon>
        <taxon>Flavobacteriia</taxon>
        <taxon>Flavobacteriales</taxon>
        <taxon>Flavobacteriaceae</taxon>
        <taxon>Tenacibaculum</taxon>
    </lineage>
</organism>
<sequence length="214" mass="24929">MKDKAVSNKTPNGCFSYFVDTYLGNNAPKPRYQVNSRTITNYYNKYVKDIENDAGEPKIELKDLIAEYLGYKNYADFVGTDKKKKICLMCIAKYKRSVIITLVPMLIISAFLYLNYETDNCIIWKENHFENTPCTDENALENSVYHIDIERFKKVTLMKGMEFFTDGKPNYWYGSNAKGEREFFTARGVHPETLRELKPITEHILEKEGFSIVE</sequence>
<proteinExistence type="predicted"/>
<dbReference type="EMBL" id="CP122539">
    <property type="protein sequence ID" value="WGH76053.1"/>
    <property type="molecule type" value="Genomic_DNA"/>
</dbReference>
<keyword evidence="1" id="KW-0472">Membrane</keyword>
<protein>
    <recommendedName>
        <fullName evidence="4">YARHG domain-containing protein</fullName>
    </recommendedName>
</protein>
<keyword evidence="1" id="KW-1133">Transmembrane helix</keyword>
<keyword evidence="1" id="KW-0812">Transmembrane</keyword>
<keyword evidence="3" id="KW-1185">Reference proteome</keyword>
<evidence type="ECO:0000313" key="2">
    <source>
        <dbReference type="EMBL" id="WGH76053.1"/>
    </source>
</evidence>
<dbReference type="Proteomes" id="UP001232001">
    <property type="component" value="Chromosome"/>
</dbReference>
<feature type="transmembrane region" description="Helical" evidence="1">
    <location>
        <begin position="98"/>
        <end position="116"/>
    </location>
</feature>
<reference evidence="2 3" key="1">
    <citation type="submission" date="2023-04" db="EMBL/GenBank/DDBJ databases">
        <title>Tenacibaculum tangerinum sp. nov., isolated from sea tidal flat of South Korea.</title>
        <authorList>
            <person name="Lee S.H."/>
            <person name="Kim J.-J."/>
        </authorList>
    </citation>
    <scope>NUCLEOTIDE SEQUENCE [LARGE SCALE GENOMIC DNA]</scope>
    <source>
        <strain evidence="2 3">GRR-S3-23</strain>
    </source>
</reference>